<protein>
    <submittedName>
        <fullName evidence="2">Uncharacterized protein</fullName>
    </submittedName>
</protein>
<evidence type="ECO:0000256" key="1">
    <source>
        <dbReference type="SAM" id="Phobius"/>
    </source>
</evidence>
<keyword evidence="1" id="KW-0472">Membrane</keyword>
<dbReference type="EMBL" id="PQWM01000029">
    <property type="protein sequence ID" value="RDZ11089.1"/>
    <property type="molecule type" value="Genomic_DNA"/>
</dbReference>
<evidence type="ECO:0000313" key="3">
    <source>
        <dbReference type="Proteomes" id="UP000256519"/>
    </source>
</evidence>
<evidence type="ECO:0000313" key="2">
    <source>
        <dbReference type="EMBL" id="RDZ11089.1"/>
    </source>
</evidence>
<gene>
    <name evidence="2" type="ORF">C3744_22235</name>
</gene>
<accession>A0A3D8WX02</accession>
<feature type="transmembrane region" description="Helical" evidence="1">
    <location>
        <begin position="75"/>
        <end position="96"/>
    </location>
</feature>
<proteinExistence type="predicted"/>
<feature type="transmembrane region" description="Helical" evidence="1">
    <location>
        <begin position="108"/>
        <end position="130"/>
    </location>
</feature>
<feature type="transmembrane region" description="Helical" evidence="1">
    <location>
        <begin position="44"/>
        <end position="63"/>
    </location>
</feature>
<feature type="transmembrane region" description="Helical" evidence="1">
    <location>
        <begin position="12"/>
        <end position="32"/>
    </location>
</feature>
<keyword evidence="1" id="KW-0812">Transmembrane</keyword>
<reference evidence="2 3" key="1">
    <citation type="journal article" date="2018" name="Appl. Environ. Microbiol.">
        <title>Antimicrobial susceptibility testing and tentative epidemiological cut-off values of five Bacillus species relevant for use as animal feed additives or for plant protection.</title>
        <authorList>
            <person name="Agerso Y."/>
            <person name="Stuer-Lauridsen B."/>
            <person name="Bjerre K."/>
            <person name="Jensen M.G."/>
            <person name="Johansen E."/>
            <person name="Bennedsen M."/>
            <person name="Brockmann E."/>
            <person name="Nielsen B."/>
        </authorList>
    </citation>
    <scope>NUCLEOTIDE SEQUENCE [LARGE SCALE GENOMIC DNA]</scope>
    <source>
        <strain evidence="2 3">CHCC20162</strain>
    </source>
</reference>
<sequence>MNYFLKLNFSSILYTVLIFINIELLFNIYRISRIIEIDVAARNIGIVVMLISVIVFSFMYYLLNRQYLKDSKLNYYGTVLWVPYFVIMLIVFNNLFPISNHGDQLNPISRIVIYLGILLYPIYLAFVIALSRKSKS</sequence>
<comment type="caution">
    <text evidence="2">The sequence shown here is derived from an EMBL/GenBank/DDBJ whole genome shotgun (WGS) entry which is preliminary data.</text>
</comment>
<dbReference type="AlphaFoldDB" id="A0A3D8WX02"/>
<keyword evidence="1" id="KW-1133">Transmembrane helix</keyword>
<organism evidence="2 3">
    <name type="scientific">Priestia megaterium</name>
    <name type="common">Bacillus megaterium</name>
    <dbReference type="NCBI Taxonomy" id="1404"/>
    <lineage>
        <taxon>Bacteria</taxon>
        <taxon>Bacillati</taxon>
        <taxon>Bacillota</taxon>
        <taxon>Bacilli</taxon>
        <taxon>Bacillales</taxon>
        <taxon>Bacillaceae</taxon>
        <taxon>Priestia</taxon>
    </lineage>
</organism>
<dbReference type="Proteomes" id="UP000256519">
    <property type="component" value="Unassembled WGS sequence"/>
</dbReference>
<name>A0A3D8WX02_PRIMG</name>